<proteinExistence type="predicted"/>
<organism evidence="1 2">
    <name type="scientific">Rhododendron molle</name>
    <name type="common">Chinese azalea</name>
    <name type="synonym">Azalea mollis</name>
    <dbReference type="NCBI Taxonomy" id="49168"/>
    <lineage>
        <taxon>Eukaryota</taxon>
        <taxon>Viridiplantae</taxon>
        <taxon>Streptophyta</taxon>
        <taxon>Embryophyta</taxon>
        <taxon>Tracheophyta</taxon>
        <taxon>Spermatophyta</taxon>
        <taxon>Magnoliopsida</taxon>
        <taxon>eudicotyledons</taxon>
        <taxon>Gunneridae</taxon>
        <taxon>Pentapetalae</taxon>
        <taxon>asterids</taxon>
        <taxon>Ericales</taxon>
        <taxon>Ericaceae</taxon>
        <taxon>Ericoideae</taxon>
        <taxon>Rhodoreae</taxon>
        <taxon>Rhododendron</taxon>
    </lineage>
</organism>
<gene>
    <name evidence="1" type="ORF">RHMOL_Rhmol08G0112100</name>
</gene>
<sequence length="86" mass="9422">MAGSLLFCIRKSSSVRAVDYKPGRDARREARKAFLALSSDDTAAQRTGSEDVKGDLGNIVELPMDNDHQSPHSTPVGRLPSCWLYT</sequence>
<accession>A0ACC0MM85</accession>
<name>A0ACC0MM85_RHOML</name>
<dbReference type="EMBL" id="CM046395">
    <property type="protein sequence ID" value="KAI8542090.1"/>
    <property type="molecule type" value="Genomic_DNA"/>
</dbReference>
<dbReference type="Proteomes" id="UP001062846">
    <property type="component" value="Chromosome 8"/>
</dbReference>
<evidence type="ECO:0000313" key="1">
    <source>
        <dbReference type="EMBL" id="KAI8542090.1"/>
    </source>
</evidence>
<keyword evidence="2" id="KW-1185">Reference proteome</keyword>
<protein>
    <submittedName>
        <fullName evidence="1">Uncharacterized protein</fullName>
    </submittedName>
</protein>
<comment type="caution">
    <text evidence="1">The sequence shown here is derived from an EMBL/GenBank/DDBJ whole genome shotgun (WGS) entry which is preliminary data.</text>
</comment>
<evidence type="ECO:0000313" key="2">
    <source>
        <dbReference type="Proteomes" id="UP001062846"/>
    </source>
</evidence>
<reference evidence="1" key="1">
    <citation type="submission" date="2022-02" db="EMBL/GenBank/DDBJ databases">
        <title>Plant Genome Project.</title>
        <authorList>
            <person name="Zhang R.-G."/>
        </authorList>
    </citation>
    <scope>NUCLEOTIDE SEQUENCE</scope>
    <source>
        <strain evidence="1">AT1</strain>
    </source>
</reference>